<evidence type="ECO:0000256" key="4">
    <source>
        <dbReference type="ARBA" id="ARBA00023172"/>
    </source>
</evidence>
<feature type="domain" description="Tyr recombinase" evidence="5">
    <location>
        <begin position="207"/>
        <end position="395"/>
    </location>
</feature>
<evidence type="ECO:0000256" key="2">
    <source>
        <dbReference type="ARBA" id="ARBA00022908"/>
    </source>
</evidence>
<dbReference type="InterPro" id="IPR002104">
    <property type="entry name" value="Integrase_catalytic"/>
</dbReference>
<dbReference type="PANTHER" id="PTHR30629">
    <property type="entry name" value="PROPHAGE INTEGRASE"/>
    <property type="match status" value="1"/>
</dbReference>
<dbReference type="InterPro" id="IPR011010">
    <property type="entry name" value="DNA_brk_join_enz"/>
</dbReference>
<dbReference type="Gene3D" id="3.30.160.390">
    <property type="entry name" value="Integrase, DNA-binding domain"/>
    <property type="match status" value="1"/>
</dbReference>
<dbReference type="RefSeq" id="WP_065234853.1">
    <property type="nucleotide sequence ID" value="NZ_JTJS01000077.1"/>
</dbReference>
<protein>
    <submittedName>
        <fullName evidence="6">Integrase</fullName>
    </submittedName>
</protein>
<dbReference type="InterPro" id="IPR038488">
    <property type="entry name" value="Integrase_DNA-bd_sf"/>
</dbReference>
<keyword evidence="4" id="KW-0233">DNA recombination</keyword>
<dbReference type="EMBL" id="JTJS01000077">
    <property type="protein sequence ID" value="OBX07119.1"/>
    <property type="molecule type" value="Genomic_DNA"/>
</dbReference>
<accession>A0A1A7PYL3</accession>
<sequence>MPRLTKPLNNIQINAAKIKDKEYNLSDGDGLMLRVKPTGTKTWIFNYYSPTTKKRTSLTIGTYPEISLAQARAKRDEYRALLAQDIDPQIHNQKIEEQSSLLAQNTFKVVCERWFTEIYPTRANEETRIKNWVRLENHIFPKIGDMPLDEIKPKRLIEIYRDIGASNTLDKLHRLVVATLNYGIKLGIIEGHNCNLAKEDFIAPLAKPHPAVTLDELPNLFSAMNNAFLSGRLEPNTFLAFNLTALIGLRQIELTRLKWEFINDEYITIPSKLMKQTRTLKEQPQDHIVPLTPQLIRLIKTIRLFNGSSIFLFPQVRNRNKTMSKDSVANSLRDNGFKDKQDAHGLRSLCRTYLSKLGYEKVVGELALAHLSTGKDKVQAIYDRYDYLKERKEAFQKWGDYCEQCGILLDYDQMMKRS</sequence>
<dbReference type="InterPro" id="IPR050808">
    <property type="entry name" value="Phage_Integrase"/>
</dbReference>
<evidence type="ECO:0000259" key="5">
    <source>
        <dbReference type="PROSITE" id="PS51898"/>
    </source>
</evidence>
<dbReference type="GO" id="GO:0006310">
    <property type="term" value="P:DNA recombination"/>
    <property type="evidence" value="ECO:0007669"/>
    <property type="project" value="UniProtKB-KW"/>
</dbReference>
<dbReference type="Pfam" id="PF22022">
    <property type="entry name" value="Phage_int_M"/>
    <property type="match status" value="1"/>
</dbReference>
<dbReference type="InterPro" id="IPR053876">
    <property type="entry name" value="Phage_int_M"/>
</dbReference>
<comment type="caution">
    <text evidence="6">The sequence shown here is derived from an EMBL/GenBank/DDBJ whole genome shotgun (WGS) entry which is preliminary data.</text>
</comment>
<evidence type="ECO:0000256" key="3">
    <source>
        <dbReference type="ARBA" id="ARBA00023125"/>
    </source>
</evidence>
<evidence type="ECO:0000313" key="7">
    <source>
        <dbReference type="Proteomes" id="UP000243168"/>
    </source>
</evidence>
<name>A0A1A7PYL3_9PAST</name>
<dbReference type="InterPro" id="IPR025166">
    <property type="entry name" value="Integrase_DNA_bind_dom"/>
</dbReference>
<dbReference type="Proteomes" id="UP000243168">
    <property type="component" value="Unassembled WGS sequence"/>
</dbReference>
<dbReference type="GO" id="GO:0015074">
    <property type="term" value="P:DNA integration"/>
    <property type="evidence" value="ECO:0007669"/>
    <property type="project" value="UniProtKB-KW"/>
</dbReference>
<keyword evidence="3" id="KW-0238">DNA-binding</keyword>
<dbReference type="CDD" id="cd00801">
    <property type="entry name" value="INT_P4_C"/>
    <property type="match status" value="1"/>
</dbReference>
<evidence type="ECO:0000313" key="6">
    <source>
        <dbReference type="EMBL" id="OBX07119.1"/>
    </source>
</evidence>
<dbReference type="SUPFAM" id="SSF56349">
    <property type="entry name" value="DNA breaking-rejoining enzymes"/>
    <property type="match status" value="1"/>
</dbReference>
<reference evidence="6 7" key="1">
    <citation type="submission" date="2014-11" db="EMBL/GenBank/DDBJ databases">
        <title>Pan-genome of Gallibacterium spp.</title>
        <authorList>
            <person name="Kudirkiene E."/>
            <person name="Bojesen A.M."/>
        </authorList>
    </citation>
    <scope>NUCLEOTIDE SEQUENCE [LARGE SCALE GENOMIC DNA]</scope>
    <source>
        <strain evidence="6 7">F298</strain>
    </source>
</reference>
<dbReference type="GO" id="GO:0003677">
    <property type="term" value="F:DNA binding"/>
    <property type="evidence" value="ECO:0007669"/>
    <property type="project" value="UniProtKB-KW"/>
</dbReference>
<proteinExistence type="inferred from homology"/>
<dbReference type="Gene3D" id="1.10.443.10">
    <property type="entry name" value="Intergrase catalytic core"/>
    <property type="match status" value="1"/>
</dbReference>
<evidence type="ECO:0000256" key="1">
    <source>
        <dbReference type="ARBA" id="ARBA00008857"/>
    </source>
</evidence>
<dbReference type="AlphaFoldDB" id="A0A1A7PYL3"/>
<dbReference type="PANTHER" id="PTHR30629:SF2">
    <property type="entry name" value="PROPHAGE INTEGRASE INTS-RELATED"/>
    <property type="match status" value="1"/>
</dbReference>
<dbReference type="Pfam" id="PF13356">
    <property type="entry name" value="Arm-DNA-bind_3"/>
    <property type="match status" value="1"/>
</dbReference>
<dbReference type="InterPro" id="IPR013762">
    <property type="entry name" value="Integrase-like_cat_sf"/>
</dbReference>
<dbReference type="Gene3D" id="1.10.150.130">
    <property type="match status" value="1"/>
</dbReference>
<gene>
    <name evidence="6" type="ORF">QV07_07505</name>
</gene>
<organism evidence="6 7">
    <name type="scientific">Gallibacterium genomosp. 3</name>
    <dbReference type="NCBI Taxonomy" id="505345"/>
    <lineage>
        <taxon>Bacteria</taxon>
        <taxon>Pseudomonadati</taxon>
        <taxon>Pseudomonadota</taxon>
        <taxon>Gammaproteobacteria</taxon>
        <taxon>Pasteurellales</taxon>
        <taxon>Pasteurellaceae</taxon>
        <taxon>Gallibacterium</taxon>
    </lineage>
</organism>
<dbReference type="PROSITE" id="PS51898">
    <property type="entry name" value="TYR_RECOMBINASE"/>
    <property type="match status" value="1"/>
</dbReference>
<comment type="similarity">
    <text evidence="1">Belongs to the 'phage' integrase family.</text>
</comment>
<dbReference type="InterPro" id="IPR010998">
    <property type="entry name" value="Integrase_recombinase_N"/>
</dbReference>
<keyword evidence="2" id="KW-0229">DNA integration</keyword>